<feature type="domain" description="DUF3597" evidence="2">
    <location>
        <begin position="18"/>
        <end position="153"/>
    </location>
</feature>
<dbReference type="SUPFAM" id="SSF158634">
    <property type="entry name" value="RPA2825-like"/>
    <property type="match status" value="1"/>
</dbReference>
<comment type="caution">
    <text evidence="3">The sequence shown here is derived from an EMBL/GenBank/DDBJ whole genome shotgun (WGS) entry which is preliminary data.</text>
</comment>
<dbReference type="AlphaFoldDB" id="A0A226WPP8"/>
<organism evidence="3 4">
    <name type="scientific">Caballeronia sordidicola</name>
    <name type="common">Burkholderia sordidicola</name>
    <dbReference type="NCBI Taxonomy" id="196367"/>
    <lineage>
        <taxon>Bacteria</taxon>
        <taxon>Pseudomonadati</taxon>
        <taxon>Pseudomonadota</taxon>
        <taxon>Betaproteobacteria</taxon>
        <taxon>Burkholderiales</taxon>
        <taxon>Burkholderiaceae</taxon>
        <taxon>Caballeronia</taxon>
    </lineage>
</organism>
<dbReference type="EMBL" id="MTHB01000257">
    <property type="protein sequence ID" value="OXC73063.1"/>
    <property type="molecule type" value="Genomic_DNA"/>
</dbReference>
<accession>A0A226WPP8</accession>
<gene>
    <name evidence="3" type="ORF">BSU04_38910</name>
</gene>
<evidence type="ECO:0000313" key="3">
    <source>
        <dbReference type="EMBL" id="OXC73063.1"/>
    </source>
</evidence>
<dbReference type="InterPro" id="IPR022016">
    <property type="entry name" value="DUF3597"/>
</dbReference>
<feature type="region of interest" description="Disordered" evidence="1">
    <location>
        <begin position="34"/>
        <end position="71"/>
    </location>
</feature>
<proteinExistence type="predicted"/>
<evidence type="ECO:0000259" key="2">
    <source>
        <dbReference type="Pfam" id="PF12200"/>
    </source>
</evidence>
<protein>
    <recommendedName>
        <fullName evidence="2">DUF3597 domain-containing protein</fullName>
    </recommendedName>
</protein>
<reference evidence="4" key="1">
    <citation type="submission" date="2017-01" db="EMBL/GenBank/DDBJ databases">
        <title>Genome Analysis of Deinococcus marmoris KOPRI26562.</title>
        <authorList>
            <person name="Kim J.H."/>
            <person name="Oh H.-M."/>
        </authorList>
    </citation>
    <scope>NUCLEOTIDE SEQUENCE [LARGE SCALE GENOMIC DNA]</scope>
    <source>
        <strain evidence="4">PAMC 26633</strain>
    </source>
</reference>
<feature type="compositionally biased region" description="Polar residues" evidence="1">
    <location>
        <begin position="57"/>
        <end position="67"/>
    </location>
</feature>
<sequence>MGFNGRQFVNTVGKHMSVLANIIDKIFPPDHPANTLSGATIAPATAPPGPSTEPPTNLTDSAATSQPPVTPMPTVDIAAILDTRQSARTDPLDWRTSIVDFLSLLNLDSSLEARKSLAAEMAYPSGRDDSDHLDVWLHKEVMKRLARNGGEVPVGLKT</sequence>
<name>A0A226WPP8_CABSO</name>
<dbReference type="Proteomes" id="UP000214720">
    <property type="component" value="Unassembled WGS sequence"/>
</dbReference>
<evidence type="ECO:0000313" key="4">
    <source>
        <dbReference type="Proteomes" id="UP000214720"/>
    </source>
</evidence>
<evidence type="ECO:0000256" key="1">
    <source>
        <dbReference type="SAM" id="MobiDB-lite"/>
    </source>
</evidence>
<dbReference type="Pfam" id="PF12200">
    <property type="entry name" value="DUF3597"/>
    <property type="match status" value="1"/>
</dbReference>